<feature type="region of interest" description="Disordered" evidence="8">
    <location>
        <begin position="1"/>
        <end position="71"/>
    </location>
</feature>
<feature type="compositionally biased region" description="Basic and acidic residues" evidence="8">
    <location>
        <begin position="385"/>
        <end position="402"/>
    </location>
</feature>
<dbReference type="GO" id="GO:0000712">
    <property type="term" value="P:resolution of meiotic recombination intermediates"/>
    <property type="evidence" value="ECO:0007669"/>
    <property type="project" value="TreeGrafter"/>
</dbReference>
<feature type="coiled-coil region" evidence="7">
    <location>
        <begin position="209"/>
        <end position="238"/>
    </location>
</feature>
<dbReference type="InterPro" id="IPR006166">
    <property type="entry name" value="ERCC4_domain"/>
</dbReference>
<dbReference type="FunFam" id="3.40.1620.30:FF:000001">
    <property type="entry name" value="Essential meiotic structure-specific endonuclease 1"/>
    <property type="match status" value="1"/>
</dbReference>
<dbReference type="Ensembl" id="ENSANIT00000004154.1">
    <property type="protein sequence ID" value="ENSANIP00000004022.1"/>
    <property type="gene ID" value="ENSANIG00000002723.1"/>
</dbReference>
<dbReference type="Proteomes" id="UP000694541">
    <property type="component" value="Unplaced"/>
</dbReference>
<evidence type="ECO:0000256" key="5">
    <source>
        <dbReference type="ARBA" id="ARBA00023204"/>
    </source>
</evidence>
<proteinExistence type="inferred from homology"/>
<dbReference type="GO" id="GO:0008821">
    <property type="term" value="F:crossover junction DNA endonuclease activity"/>
    <property type="evidence" value="ECO:0007669"/>
    <property type="project" value="TreeGrafter"/>
</dbReference>
<dbReference type="PANTHER" id="PTHR21077:SF7">
    <property type="entry name" value="CROSSOVER JUNCTION ENDONUCLEASE EME1"/>
    <property type="match status" value="1"/>
</dbReference>
<protein>
    <submittedName>
        <fullName evidence="10">Essential meiotic structure-specific endonuclease 1</fullName>
    </submittedName>
</protein>
<dbReference type="GO" id="GO:0006302">
    <property type="term" value="P:double-strand break repair"/>
    <property type="evidence" value="ECO:0007669"/>
    <property type="project" value="TreeGrafter"/>
</dbReference>
<dbReference type="AlphaFoldDB" id="A0A8B9RQZ9"/>
<dbReference type="Pfam" id="PF21292">
    <property type="entry name" value="EME1-MUS81_C"/>
    <property type="match status" value="1"/>
</dbReference>
<reference evidence="10" key="1">
    <citation type="submission" date="2025-08" db="UniProtKB">
        <authorList>
            <consortium name="Ensembl"/>
        </authorList>
    </citation>
    <scope>IDENTIFICATION</scope>
</reference>
<sequence>MAPVPLFPQAPGDFTSGEREMAESESRSEESDKEELPALAFLLQHSPAARPPGKLGHRLSSSSAPKPDTEAGVVVVLSSGSEEEEVEEVVPLSERMKRRMKAKREAVSKPSQLAGGDAGLRARGDLLAPGSRGPQEALVSTGDVSCGSQNGTRGAHWPSLCPLPASQSDSADHPSRPLVSGASPETSASPKKPKYSQKEKEVICQAAWRRRKEREARRRQQEQEKERKRTLAKMLKARRPGECQKYITVVLDPVLLQVEGGGQILSALQAANYSCVVENQAVPCSITWRRKTVSSQMEEGDEWTEEPNVLVLLRLEEFLSMVHNYKQEAQGHTEGEKETLQTYVAHVMEKMPGKILALAAVGVENYFRSLRVQPKKRLRQAASSRKQEEEQRKRRKKEVKDSGLEITRMDMEEALVDLQLCKQVQVSSFESWEDLGEFATMFTKAVAEAPFKREREKTGFSFYLEKGWCRGVKVDPSGKGLLEVWKRQIQQFNRVSLKMAEAIVSAYPSPQLLNQAYSRCSSEQERENMLANITVCRGDGATAISRRIGPELSRRIYLQMTSHNPDLYLDSTQ</sequence>
<evidence type="ECO:0000313" key="11">
    <source>
        <dbReference type="Proteomes" id="UP000694541"/>
    </source>
</evidence>
<dbReference type="GO" id="GO:0005634">
    <property type="term" value="C:nucleus"/>
    <property type="evidence" value="ECO:0007669"/>
    <property type="project" value="UniProtKB-SubCell"/>
</dbReference>
<evidence type="ECO:0000256" key="1">
    <source>
        <dbReference type="ARBA" id="ARBA00004123"/>
    </source>
</evidence>
<accession>A0A8B9RQZ9</accession>
<dbReference type="Gene3D" id="3.40.1620.30">
    <property type="entry name" value="ERCC4, Mus81-Eme1 complex, nuclease domain, subdomain 1"/>
    <property type="match status" value="1"/>
</dbReference>
<name>A0A8B9RQZ9_9AVES</name>
<keyword evidence="6" id="KW-0539">Nucleus</keyword>
<comment type="similarity">
    <text evidence="2">Belongs to the EME1/MMS4 family.</text>
</comment>
<evidence type="ECO:0000256" key="4">
    <source>
        <dbReference type="ARBA" id="ARBA00023172"/>
    </source>
</evidence>
<feature type="compositionally biased region" description="Polar residues" evidence="8">
    <location>
        <begin position="142"/>
        <end position="152"/>
    </location>
</feature>
<feature type="domain" description="ERCC4" evidence="9">
    <location>
        <begin position="248"/>
        <end position="518"/>
    </location>
</feature>
<feature type="compositionally biased region" description="Low complexity" evidence="8">
    <location>
        <begin position="113"/>
        <end position="128"/>
    </location>
</feature>
<dbReference type="FunFam" id="1.10.150.670:FF:000002">
    <property type="entry name" value="Crossover junction endonuclease EME1"/>
    <property type="match status" value="1"/>
</dbReference>
<dbReference type="PANTHER" id="PTHR21077">
    <property type="entry name" value="EME1 PROTEIN"/>
    <property type="match status" value="1"/>
</dbReference>
<evidence type="ECO:0000256" key="8">
    <source>
        <dbReference type="SAM" id="MobiDB-lite"/>
    </source>
</evidence>
<keyword evidence="3" id="KW-0227">DNA damage</keyword>
<feature type="region of interest" description="Disordered" evidence="8">
    <location>
        <begin position="377"/>
        <end position="402"/>
    </location>
</feature>
<keyword evidence="4" id="KW-0233">DNA recombination</keyword>
<dbReference type="Gene3D" id="1.10.150.670">
    <property type="entry name" value="Crossover junction endonuclease EME1, DNA-binding domain"/>
    <property type="match status" value="1"/>
</dbReference>
<comment type="subcellular location">
    <subcellularLocation>
        <location evidence="1">Nucleus</location>
    </subcellularLocation>
</comment>
<dbReference type="GO" id="GO:0048476">
    <property type="term" value="C:Holliday junction resolvase complex"/>
    <property type="evidence" value="ECO:0007669"/>
    <property type="project" value="InterPro"/>
</dbReference>
<evidence type="ECO:0000259" key="9">
    <source>
        <dbReference type="SMART" id="SM00891"/>
    </source>
</evidence>
<keyword evidence="7" id="KW-0175">Coiled coil</keyword>
<dbReference type="InterPro" id="IPR043087">
    <property type="entry name" value="Eme1_nucdom_sub2"/>
</dbReference>
<dbReference type="InterPro" id="IPR043086">
    <property type="entry name" value="EME1_nucdom_sub1"/>
</dbReference>
<evidence type="ECO:0000256" key="6">
    <source>
        <dbReference type="ARBA" id="ARBA00023242"/>
    </source>
</evidence>
<evidence type="ECO:0000313" key="10">
    <source>
        <dbReference type="Ensembl" id="ENSANIP00000004022.1"/>
    </source>
</evidence>
<organism evidence="10 11">
    <name type="scientific">Accipiter nisus</name>
    <name type="common">Eurasian sparrowhawk</name>
    <dbReference type="NCBI Taxonomy" id="211598"/>
    <lineage>
        <taxon>Eukaryota</taxon>
        <taxon>Metazoa</taxon>
        <taxon>Chordata</taxon>
        <taxon>Craniata</taxon>
        <taxon>Vertebrata</taxon>
        <taxon>Euteleostomi</taxon>
        <taxon>Archelosauria</taxon>
        <taxon>Archosauria</taxon>
        <taxon>Dinosauria</taxon>
        <taxon>Saurischia</taxon>
        <taxon>Theropoda</taxon>
        <taxon>Coelurosauria</taxon>
        <taxon>Aves</taxon>
        <taxon>Neognathae</taxon>
        <taxon>Neoaves</taxon>
        <taxon>Telluraves</taxon>
        <taxon>Accipitrimorphae</taxon>
        <taxon>Accipitriformes</taxon>
        <taxon>Accipitridae</taxon>
        <taxon>Accipitrinae</taxon>
        <taxon>Accipiter</taxon>
    </lineage>
</organism>
<reference evidence="10" key="2">
    <citation type="submission" date="2025-09" db="UniProtKB">
        <authorList>
            <consortium name="Ensembl"/>
        </authorList>
    </citation>
    <scope>IDENTIFICATION</scope>
</reference>
<dbReference type="GO" id="GO:0003677">
    <property type="term" value="F:DNA binding"/>
    <property type="evidence" value="ECO:0007669"/>
    <property type="project" value="InterPro"/>
</dbReference>
<evidence type="ECO:0000256" key="2">
    <source>
        <dbReference type="ARBA" id="ARBA00005313"/>
    </source>
</evidence>
<dbReference type="SMART" id="SM00891">
    <property type="entry name" value="ERCC4"/>
    <property type="match status" value="1"/>
</dbReference>
<dbReference type="InterPro" id="IPR042530">
    <property type="entry name" value="EME1/EME2_C"/>
</dbReference>
<feature type="region of interest" description="Disordered" evidence="8">
    <location>
        <begin position="101"/>
        <end position="201"/>
    </location>
</feature>
<feature type="compositionally biased region" description="Basic and acidic residues" evidence="8">
    <location>
        <begin position="16"/>
        <end position="36"/>
    </location>
</feature>
<dbReference type="InterPro" id="IPR033310">
    <property type="entry name" value="Mms4/EME1/EME2"/>
</dbReference>
<keyword evidence="11" id="KW-1185">Reference proteome</keyword>
<keyword evidence="5" id="KW-0234">DNA repair</keyword>
<dbReference type="GO" id="GO:0031297">
    <property type="term" value="P:replication fork processing"/>
    <property type="evidence" value="ECO:0007669"/>
    <property type="project" value="TreeGrafter"/>
</dbReference>
<evidence type="ECO:0000256" key="3">
    <source>
        <dbReference type="ARBA" id="ARBA00022763"/>
    </source>
</evidence>
<dbReference type="Gene3D" id="4.10.800.30">
    <property type="entry name" value="ERCC4, Mus81-Eme1 complex, nuclease domain, subdomain 2"/>
    <property type="match status" value="1"/>
</dbReference>
<dbReference type="GO" id="GO:0031573">
    <property type="term" value="P:mitotic intra-S DNA damage checkpoint signaling"/>
    <property type="evidence" value="ECO:0007669"/>
    <property type="project" value="TreeGrafter"/>
</dbReference>
<evidence type="ECO:0000256" key="7">
    <source>
        <dbReference type="SAM" id="Coils"/>
    </source>
</evidence>